<dbReference type="InterPro" id="IPR032823">
    <property type="entry name" value="BCA_ABC_TP_C"/>
</dbReference>
<dbReference type="PANTHER" id="PTHR45772">
    <property type="entry name" value="CONSERVED COMPONENT OF ABC TRANSPORTER FOR NATURAL AMINO ACIDS-RELATED"/>
    <property type="match status" value="1"/>
</dbReference>
<accession>A0A9D6Z4M5</accession>
<dbReference type="SMART" id="SM00382">
    <property type="entry name" value="AAA"/>
    <property type="match status" value="1"/>
</dbReference>
<sequence>MLKGSRITKRFGGLVALSDVDFEIRKGEIVGLIGPNGSGKTTLFNVISGFYKPEVGEIRFMDRPISGLRPYRIAAMGVGRTFQIVRPLMDLDLVENVAVAVLYGRMGISDPKLAAEKANEILEFAGLETKARNLPGQLALEDRKRLEVARALGSKPEIILLDEVFAGLNRKEIQEAIELTFRIRDQFGITVFMIEHVMKAIMETCSRIIVLHHGLKIADGKPADVANHPEVISAYLGAGYAGN</sequence>
<dbReference type="SUPFAM" id="SSF52540">
    <property type="entry name" value="P-loop containing nucleoside triphosphate hydrolases"/>
    <property type="match status" value="1"/>
</dbReference>
<keyword evidence="2" id="KW-0547">Nucleotide-binding</keyword>
<evidence type="ECO:0000256" key="2">
    <source>
        <dbReference type="ARBA" id="ARBA00022741"/>
    </source>
</evidence>
<dbReference type="GO" id="GO:0005304">
    <property type="term" value="F:L-valine transmembrane transporter activity"/>
    <property type="evidence" value="ECO:0007669"/>
    <property type="project" value="TreeGrafter"/>
</dbReference>
<dbReference type="GO" id="GO:0015188">
    <property type="term" value="F:L-isoleucine transmembrane transporter activity"/>
    <property type="evidence" value="ECO:0007669"/>
    <property type="project" value="TreeGrafter"/>
</dbReference>
<dbReference type="InterPro" id="IPR003439">
    <property type="entry name" value="ABC_transporter-like_ATP-bd"/>
</dbReference>
<keyword evidence="3 5" id="KW-0067">ATP-binding</keyword>
<gene>
    <name evidence="5" type="ORF">HY912_16850</name>
</gene>
<dbReference type="GO" id="GO:0016887">
    <property type="term" value="F:ATP hydrolysis activity"/>
    <property type="evidence" value="ECO:0007669"/>
    <property type="project" value="InterPro"/>
</dbReference>
<dbReference type="EMBL" id="JACRDE010000439">
    <property type="protein sequence ID" value="MBI5251159.1"/>
    <property type="molecule type" value="Genomic_DNA"/>
</dbReference>
<dbReference type="PROSITE" id="PS50893">
    <property type="entry name" value="ABC_TRANSPORTER_2"/>
    <property type="match status" value="1"/>
</dbReference>
<dbReference type="GO" id="GO:1903806">
    <property type="term" value="P:L-isoleucine import across plasma membrane"/>
    <property type="evidence" value="ECO:0007669"/>
    <property type="project" value="TreeGrafter"/>
</dbReference>
<dbReference type="InterPro" id="IPR003593">
    <property type="entry name" value="AAA+_ATPase"/>
</dbReference>
<dbReference type="GO" id="GO:0005886">
    <property type="term" value="C:plasma membrane"/>
    <property type="evidence" value="ECO:0007669"/>
    <property type="project" value="TreeGrafter"/>
</dbReference>
<keyword evidence="1" id="KW-0813">Transport</keyword>
<dbReference type="Pfam" id="PF12399">
    <property type="entry name" value="BCA_ABC_TP_C"/>
    <property type="match status" value="1"/>
</dbReference>
<comment type="caution">
    <text evidence="5">The sequence shown here is derived from an EMBL/GenBank/DDBJ whole genome shotgun (WGS) entry which is preliminary data.</text>
</comment>
<dbReference type="GO" id="GO:0015192">
    <property type="term" value="F:L-phenylalanine transmembrane transporter activity"/>
    <property type="evidence" value="ECO:0007669"/>
    <property type="project" value="TreeGrafter"/>
</dbReference>
<reference evidence="5" key="1">
    <citation type="submission" date="2020-07" db="EMBL/GenBank/DDBJ databases">
        <title>Huge and variable diversity of episymbiotic CPR bacteria and DPANN archaea in groundwater ecosystems.</title>
        <authorList>
            <person name="He C.Y."/>
            <person name="Keren R."/>
            <person name="Whittaker M."/>
            <person name="Farag I.F."/>
            <person name="Doudna J."/>
            <person name="Cate J.H.D."/>
            <person name="Banfield J.F."/>
        </authorList>
    </citation>
    <scope>NUCLEOTIDE SEQUENCE</scope>
    <source>
        <strain evidence="5">NC_groundwater_1664_Pr3_B-0.1um_52_9</strain>
    </source>
</reference>
<proteinExistence type="predicted"/>
<dbReference type="Proteomes" id="UP000807825">
    <property type="component" value="Unassembled WGS sequence"/>
</dbReference>
<dbReference type="GO" id="GO:0042941">
    <property type="term" value="P:D-alanine transmembrane transport"/>
    <property type="evidence" value="ECO:0007669"/>
    <property type="project" value="TreeGrafter"/>
</dbReference>
<dbReference type="InterPro" id="IPR027417">
    <property type="entry name" value="P-loop_NTPase"/>
</dbReference>
<organism evidence="5 6">
    <name type="scientific">Desulfomonile tiedjei</name>
    <dbReference type="NCBI Taxonomy" id="2358"/>
    <lineage>
        <taxon>Bacteria</taxon>
        <taxon>Pseudomonadati</taxon>
        <taxon>Thermodesulfobacteriota</taxon>
        <taxon>Desulfomonilia</taxon>
        <taxon>Desulfomonilales</taxon>
        <taxon>Desulfomonilaceae</taxon>
        <taxon>Desulfomonile</taxon>
    </lineage>
</organism>
<dbReference type="GO" id="GO:0005524">
    <property type="term" value="F:ATP binding"/>
    <property type="evidence" value="ECO:0007669"/>
    <property type="project" value="UniProtKB-KW"/>
</dbReference>
<dbReference type="InterPro" id="IPR051120">
    <property type="entry name" value="ABC_AA/LPS_Transport"/>
</dbReference>
<dbReference type="GO" id="GO:1903805">
    <property type="term" value="P:L-valine import across plasma membrane"/>
    <property type="evidence" value="ECO:0007669"/>
    <property type="project" value="TreeGrafter"/>
</dbReference>
<dbReference type="CDD" id="cd03219">
    <property type="entry name" value="ABC_Mj1267_LivG_branched"/>
    <property type="match status" value="1"/>
</dbReference>
<evidence type="ECO:0000313" key="5">
    <source>
        <dbReference type="EMBL" id="MBI5251159.1"/>
    </source>
</evidence>
<evidence type="ECO:0000256" key="1">
    <source>
        <dbReference type="ARBA" id="ARBA00022448"/>
    </source>
</evidence>
<feature type="domain" description="ABC transporter" evidence="4">
    <location>
        <begin position="2"/>
        <end position="238"/>
    </location>
</feature>
<protein>
    <submittedName>
        <fullName evidence="5">ABC transporter ATP-binding protein</fullName>
    </submittedName>
</protein>
<evidence type="ECO:0000259" key="4">
    <source>
        <dbReference type="PROSITE" id="PS50893"/>
    </source>
</evidence>
<dbReference type="Gene3D" id="3.40.50.300">
    <property type="entry name" value="P-loop containing nucleotide triphosphate hydrolases"/>
    <property type="match status" value="1"/>
</dbReference>
<dbReference type="Pfam" id="PF00005">
    <property type="entry name" value="ABC_tran"/>
    <property type="match status" value="1"/>
</dbReference>
<evidence type="ECO:0000256" key="3">
    <source>
        <dbReference type="ARBA" id="ARBA00022840"/>
    </source>
</evidence>
<name>A0A9D6Z4M5_9BACT</name>
<dbReference type="AlphaFoldDB" id="A0A9D6Z4M5"/>
<evidence type="ECO:0000313" key="6">
    <source>
        <dbReference type="Proteomes" id="UP000807825"/>
    </source>
</evidence>
<dbReference type="GO" id="GO:0015808">
    <property type="term" value="P:L-alanine transport"/>
    <property type="evidence" value="ECO:0007669"/>
    <property type="project" value="TreeGrafter"/>
</dbReference>
<dbReference type="PANTHER" id="PTHR45772:SF7">
    <property type="entry name" value="AMINO ACID ABC TRANSPORTER ATP-BINDING PROTEIN"/>
    <property type="match status" value="1"/>
</dbReference>